<gene>
    <name evidence="5" type="primary">LOC106805129</name>
</gene>
<dbReference type="InterPro" id="IPR003131">
    <property type="entry name" value="T1-type_BTB"/>
</dbReference>
<proteinExistence type="predicted"/>
<protein>
    <submittedName>
        <fullName evidence="5">BTB/POZ domain-containing protein kctd15-like</fullName>
    </submittedName>
</protein>
<dbReference type="SUPFAM" id="SSF54695">
    <property type="entry name" value="POZ domain"/>
    <property type="match status" value="1"/>
</dbReference>
<dbReference type="InterPro" id="IPR048595">
    <property type="entry name" value="KCTD1-15-like_C"/>
</dbReference>
<dbReference type="InterPro" id="IPR011333">
    <property type="entry name" value="SKP1/BTB/POZ_sf"/>
</dbReference>
<name>A0ABM1DQ76_PRICU</name>
<feature type="region of interest" description="Disordered" evidence="1">
    <location>
        <begin position="112"/>
        <end position="146"/>
    </location>
</feature>
<sequence>MNAANSSSSGSSRPVVKLEKPATVPCDVNGYPESRLARLFNGSIPIVLDSLKQHYFIDRDGKMFRYVLSFLRTGQLLLPDNFMFMDMLWIEAKYYDIQPMLKELDKYRVDRGYSRPNSRKNNRGVTSSSADEGKSHAEQQQHGLAEDDDAACARDYECIAMHVSPDLGERITLSGERNTIEEIFPEIQQALMDGRNTGWSQDPRYVIRFPINGYCKLNSLQVFQRLFDHVFKIVASTGGGVEGQQFSEYLLSRRNVPL</sequence>
<accession>A0ABM1DQ76</accession>
<feature type="domain" description="Potassium channel tetramerisation-type BTB" evidence="2">
    <location>
        <begin position="31"/>
        <end position="100"/>
    </location>
</feature>
<dbReference type="Pfam" id="PF02214">
    <property type="entry name" value="BTB_2"/>
    <property type="match status" value="1"/>
</dbReference>
<dbReference type="Pfam" id="PF20871">
    <property type="entry name" value="KCTD1-15_CTD"/>
    <property type="match status" value="1"/>
</dbReference>
<dbReference type="PANTHER" id="PTHR14499">
    <property type="entry name" value="POTASSIUM CHANNEL TETRAMERIZATION DOMAIN-CONTAINING"/>
    <property type="match status" value="1"/>
</dbReference>
<evidence type="ECO:0000313" key="5">
    <source>
        <dbReference type="RefSeq" id="XP_014662097.1"/>
    </source>
</evidence>
<reference evidence="5" key="1">
    <citation type="submission" date="2025-08" db="UniProtKB">
        <authorList>
            <consortium name="RefSeq"/>
        </authorList>
    </citation>
    <scope>IDENTIFICATION</scope>
</reference>
<dbReference type="PANTHER" id="PTHR14499:SF67">
    <property type="entry name" value="BTB_POZ DOMAIN-CONTAINING PROTEIN TIWAZ"/>
    <property type="match status" value="1"/>
</dbReference>
<evidence type="ECO:0000259" key="2">
    <source>
        <dbReference type="Pfam" id="PF02214"/>
    </source>
</evidence>
<feature type="domain" description="BTB/POZ" evidence="3">
    <location>
        <begin position="157"/>
        <end position="253"/>
    </location>
</feature>
<keyword evidence="4" id="KW-1185">Reference proteome</keyword>
<dbReference type="RefSeq" id="XP_014662097.1">
    <property type="nucleotide sequence ID" value="XM_014806611.1"/>
</dbReference>
<evidence type="ECO:0000259" key="3">
    <source>
        <dbReference type="Pfam" id="PF20871"/>
    </source>
</evidence>
<evidence type="ECO:0000256" key="1">
    <source>
        <dbReference type="SAM" id="MobiDB-lite"/>
    </source>
</evidence>
<dbReference type="Proteomes" id="UP000695022">
    <property type="component" value="Unplaced"/>
</dbReference>
<dbReference type="GeneID" id="106805129"/>
<organism evidence="4 5">
    <name type="scientific">Priapulus caudatus</name>
    <name type="common">Priapulid worm</name>
    <dbReference type="NCBI Taxonomy" id="37621"/>
    <lineage>
        <taxon>Eukaryota</taxon>
        <taxon>Metazoa</taxon>
        <taxon>Ecdysozoa</taxon>
        <taxon>Scalidophora</taxon>
        <taxon>Priapulida</taxon>
        <taxon>Priapulimorpha</taxon>
        <taxon>Priapulimorphida</taxon>
        <taxon>Priapulidae</taxon>
        <taxon>Priapulus</taxon>
    </lineage>
</organism>
<evidence type="ECO:0000313" key="4">
    <source>
        <dbReference type="Proteomes" id="UP000695022"/>
    </source>
</evidence>
<dbReference type="Gene3D" id="3.30.710.10">
    <property type="entry name" value="Potassium Channel Kv1.1, Chain A"/>
    <property type="match status" value="1"/>
</dbReference>